<evidence type="ECO:0000313" key="1">
    <source>
        <dbReference type="EMBL" id="EFQ05673.1"/>
    </source>
</evidence>
<dbReference type="HOGENOM" id="CLU_2665663_0_0_9"/>
<accession>E2ZM99</accession>
<name>E2ZM99_9FIRM</name>
<dbReference type="STRING" id="748224.HMPREF9436_02816"/>
<proteinExistence type="predicted"/>
<dbReference type="EMBL" id="AECU01000207">
    <property type="protein sequence ID" value="EFQ05673.1"/>
    <property type="molecule type" value="Genomic_DNA"/>
</dbReference>
<sequence length="75" mass="9017">MFAFPTQGRKGIDRLPYVDSTFKRQYNRRFLLFQQREVSVFFLLDRTACTGYTEKQKNMIFTPQEVLPWKTLTNC</sequence>
<dbReference type="AlphaFoldDB" id="E2ZM99"/>
<dbReference type="Proteomes" id="UP000006028">
    <property type="component" value="Unassembled WGS sequence"/>
</dbReference>
<dbReference type="BioCyc" id="FCF748224-HMP:GTSS-2000-MONOMER"/>
<reference evidence="1 2" key="1">
    <citation type="submission" date="2010-08" db="EMBL/GenBank/DDBJ databases">
        <authorList>
            <person name="Weinstock G."/>
            <person name="Sodergren E."/>
            <person name="Clifton S."/>
            <person name="Fulton L."/>
            <person name="Fulton B."/>
            <person name="Courtney L."/>
            <person name="Fronick C."/>
            <person name="Harrison M."/>
            <person name="Strong C."/>
            <person name="Farmer C."/>
            <person name="Delahaunty K."/>
            <person name="Markovic C."/>
            <person name="Hall O."/>
            <person name="Minx P."/>
            <person name="Tomlinson C."/>
            <person name="Mitreva M."/>
            <person name="Hou S."/>
            <person name="Chen J."/>
            <person name="Wollam A."/>
            <person name="Pepin K.H."/>
            <person name="Johnson M."/>
            <person name="Bhonagiri V."/>
            <person name="Zhang X."/>
            <person name="Suruliraj S."/>
            <person name="Warren W."/>
            <person name="Chinwalla A."/>
            <person name="Mardis E.R."/>
            <person name="Wilson R.K."/>
        </authorList>
    </citation>
    <scope>NUCLEOTIDE SEQUENCE [LARGE SCALE GENOMIC DNA]</scope>
    <source>
        <strain evidence="1 2">KLE1255</strain>
    </source>
</reference>
<evidence type="ECO:0000313" key="2">
    <source>
        <dbReference type="Proteomes" id="UP000006028"/>
    </source>
</evidence>
<protein>
    <submittedName>
        <fullName evidence="1">Uncharacterized protein</fullName>
    </submittedName>
</protein>
<organism evidence="1 2">
    <name type="scientific">Faecalibacterium cf. prausnitzii KLE1255</name>
    <dbReference type="NCBI Taxonomy" id="748224"/>
    <lineage>
        <taxon>Bacteria</taxon>
        <taxon>Bacillati</taxon>
        <taxon>Bacillota</taxon>
        <taxon>Clostridia</taxon>
        <taxon>Eubacteriales</taxon>
        <taxon>Oscillospiraceae</taxon>
        <taxon>Faecalibacterium</taxon>
    </lineage>
</organism>
<gene>
    <name evidence="1" type="ORF">HMPREF9436_02816</name>
</gene>
<comment type="caution">
    <text evidence="1">The sequence shown here is derived from an EMBL/GenBank/DDBJ whole genome shotgun (WGS) entry which is preliminary data.</text>
</comment>